<evidence type="ECO:0000313" key="1">
    <source>
        <dbReference type="EMBL" id="KDB48287.1"/>
    </source>
</evidence>
<accession>A0A836MEW7</accession>
<organism evidence="1 2">
    <name type="scientific">Glaesserella parasuis HPS10</name>
    <dbReference type="NCBI Taxonomy" id="1450514"/>
    <lineage>
        <taxon>Bacteria</taxon>
        <taxon>Pseudomonadati</taxon>
        <taxon>Pseudomonadota</taxon>
        <taxon>Gammaproteobacteria</taxon>
        <taxon>Pasteurellales</taxon>
        <taxon>Pasteurellaceae</taxon>
        <taxon>Glaesserella</taxon>
    </lineage>
</organism>
<name>A0A836MEW7_GLAPU</name>
<comment type="caution">
    <text evidence="1">The sequence shown here is derived from an EMBL/GenBank/DDBJ whole genome shotgun (WGS) entry which is preliminary data.</text>
</comment>
<dbReference type="Pfam" id="PF03406">
    <property type="entry name" value="Phage_fiber_2"/>
    <property type="match status" value="1"/>
</dbReference>
<dbReference type="InterPro" id="IPR054500">
    <property type="entry name" value="Phage_fiber_rpt"/>
</dbReference>
<dbReference type="GO" id="GO:0046718">
    <property type="term" value="P:symbiont entry into host cell"/>
    <property type="evidence" value="ECO:0007669"/>
    <property type="project" value="InterPro"/>
</dbReference>
<dbReference type="GO" id="GO:0019062">
    <property type="term" value="P:virion attachment to host cell"/>
    <property type="evidence" value="ECO:0007669"/>
    <property type="project" value="InterPro"/>
</dbReference>
<dbReference type="EMBL" id="JDSO01000045">
    <property type="protein sequence ID" value="KDB48287.1"/>
    <property type="molecule type" value="Genomic_DNA"/>
</dbReference>
<reference evidence="1 2" key="1">
    <citation type="submission" date="2014-02" db="EMBL/GenBank/DDBJ databases">
        <title>Comparative genomics of Haemophilus parasuis isolated from pig lungs.</title>
        <authorList>
            <person name="Kittichotirat W."/>
            <person name="Bumgarner R.E."/>
            <person name="Lawrence P."/>
        </authorList>
    </citation>
    <scope>NUCLEOTIDE SEQUENCE [LARGE SCALE GENOMIC DNA]</scope>
    <source>
        <strain evidence="1 2">HPS10</strain>
    </source>
</reference>
<dbReference type="Proteomes" id="UP000027036">
    <property type="component" value="Unassembled WGS sequence"/>
</dbReference>
<dbReference type="Pfam" id="PF22337">
    <property type="entry name" value="Phage_fiber_rpt"/>
    <property type="match status" value="1"/>
</dbReference>
<dbReference type="AlphaFoldDB" id="A0A836MEW7"/>
<sequence length="243" mass="25802">MAGLNETAKWEREVYQIEEDDPVLGGVEGVTNKPLKHLANRTLYLKQVLEAAGQKLMPKKLTATTRNTADNTGHTHEIDLASTTTKGLVQLTNDTGLDSEVLALTAKAGKAIAQSVAQLQLSTTNALNQKVNKTDISNAVNSTSQTTVASSQAVKTAYDLANSKYTAQDASPTQKGLVQLANNLTTDDATKALTAAQGKALKDKIDGIEIGGRNLIKNSRLLNGTNHWTVIGGQDLRNGIAVL</sequence>
<evidence type="ECO:0000313" key="2">
    <source>
        <dbReference type="Proteomes" id="UP000027036"/>
    </source>
</evidence>
<proteinExistence type="predicted"/>
<dbReference type="RefSeq" id="WP_035523022.1">
    <property type="nucleotide sequence ID" value="NZ_JDSO01000045.1"/>
</dbReference>
<protein>
    <submittedName>
        <fullName evidence="1">Uncharacterized protein</fullName>
    </submittedName>
</protein>
<feature type="non-terminal residue" evidence="1">
    <location>
        <position position="243"/>
    </location>
</feature>
<gene>
    <name evidence="1" type="ORF">HPS10_04575</name>
</gene>
<dbReference type="InterPro" id="IPR005068">
    <property type="entry name" value="Phage_lambda_Stf-r2"/>
</dbReference>